<organism evidence="6 7">
    <name type="scientific">Anaerosolibacter carboniphilus</name>
    <dbReference type="NCBI Taxonomy" id="1417629"/>
    <lineage>
        <taxon>Bacteria</taxon>
        <taxon>Bacillati</taxon>
        <taxon>Bacillota</taxon>
        <taxon>Clostridia</taxon>
        <taxon>Peptostreptococcales</taxon>
        <taxon>Thermotaleaceae</taxon>
        <taxon>Anaerosolibacter</taxon>
    </lineage>
</organism>
<dbReference type="CDD" id="cd00092">
    <property type="entry name" value="HTH_CRP"/>
    <property type="match status" value="1"/>
</dbReference>
<evidence type="ECO:0000259" key="4">
    <source>
        <dbReference type="PROSITE" id="PS50042"/>
    </source>
</evidence>
<dbReference type="EMBL" id="JACHEN010000059">
    <property type="protein sequence ID" value="MBB6218969.1"/>
    <property type="molecule type" value="Genomic_DNA"/>
</dbReference>
<keyword evidence="2" id="KW-0238">DNA-binding</keyword>
<dbReference type="InterPro" id="IPR014710">
    <property type="entry name" value="RmlC-like_jellyroll"/>
</dbReference>
<dbReference type="Pfam" id="PF13545">
    <property type="entry name" value="HTH_Crp_2"/>
    <property type="match status" value="1"/>
</dbReference>
<dbReference type="InterPro" id="IPR036388">
    <property type="entry name" value="WH-like_DNA-bd_sf"/>
</dbReference>
<dbReference type="GO" id="GO:0005829">
    <property type="term" value="C:cytosol"/>
    <property type="evidence" value="ECO:0007669"/>
    <property type="project" value="TreeGrafter"/>
</dbReference>
<evidence type="ECO:0000313" key="7">
    <source>
        <dbReference type="Proteomes" id="UP000579281"/>
    </source>
</evidence>
<evidence type="ECO:0000256" key="1">
    <source>
        <dbReference type="ARBA" id="ARBA00023015"/>
    </source>
</evidence>
<dbReference type="AlphaFoldDB" id="A0A841L9B9"/>
<keyword evidence="7" id="KW-1185">Reference proteome</keyword>
<comment type="caution">
    <text evidence="6">The sequence shown here is derived from an EMBL/GenBank/DDBJ whole genome shotgun (WGS) entry which is preliminary data.</text>
</comment>
<accession>A0A841L9B9</accession>
<dbReference type="Pfam" id="PF00027">
    <property type="entry name" value="cNMP_binding"/>
    <property type="match status" value="1"/>
</dbReference>
<dbReference type="RefSeq" id="WP_184313930.1">
    <property type="nucleotide sequence ID" value="NZ_JACHEN010000059.1"/>
</dbReference>
<dbReference type="PROSITE" id="PS00042">
    <property type="entry name" value="HTH_CRP_1"/>
    <property type="match status" value="1"/>
</dbReference>
<dbReference type="InterPro" id="IPR018490">
    <property type="entry name" value="cNMP-bd_dom_sf"/>
</dbReference>
<gene>
    <name evidence="6" type="ORF">HNQ80_005147</name>
</gene>
<feature type="domain" description="HTH crp-type" evidence="5">
    <location>
        <begin position="160"/>
        <end position="234"/>
    </location>
</feature>
<dbReference type="SMART" id="SM00100">
    <property type="entry name" value="cNMP"/>
    <property type="match status" value="1"/>
</dbReference>
<evidence type="ECO:0000256" key="3">
    <source>
        <dbReference type="ARBA" id="ARBA00023163"/>
    </source>
</evidence>
<dbReference type="Proteomes" id="UP000579281">
    <property type="component" value="Unassembled WGS sequence"/>
</dbReference>
<feature type="domain" description="Cyclic nucleotide-binding" evidence="4">
    <location>
        <begin position="26"/>
        <end position="146"/>
    </location>
</feature>
<dbReference type="PRINTS" id="PR00034">
    <property type="entry name" value="HTHCRP"/>
</dbReference>
<sequence>MGLERNAKGCNCGKCSHKFCASKVPIFSTLSQEELAEINSLKINKKYKKGEILFFEGDRMESLFIINQGKVKVFKYTKEGKEQILYILSEGDIFGELSLFQSEKLTFNVEALEDVNACVLTKNNFEMILSKRPEISMKVLQVMGERLIKMETLIQSLGTKDIEARIATFLLELIPEYTRSRGNIKEIELPLSREEIANYIGVTRETISRKLGKMQEEGILRVKGIKKIIILDEEALKAYL</sequence>
<dbReference type="Gene3D" id="1.10.10.10">
    <property type="entry name" value="Winged helix-like DNA-binding domain superfamily/Winged helix DNA-binding domain"/>
    <property type="match status" value="1"/>
</dbReference>
<dbReference type="PROSITE" id="PS51063">
    <property type="entry name" value="HTH_CRP_2"/>
    <property type="match status" value="1"/>
</dbReference>
<dbReference type="InterPro" id="IPR036390">
    <property type="entry name" value="WH_DNA-bd_sf"/>
</dbReference>
<dbReference type="InterPro" id="IPR012318">
    <property type="entry name" value="HTH_CRP"/>
</dbReference>
<dbReference type="GO" id="GO:0003700">
    <property type="term" value="F:DNA-binding transcription factor activity"/>
    <property type="evidence" value="ECO:0007669"/>
    <property type="project" value="InterPro"/>
</dbReference>
<dbReference type="PANTHER" id="PTHR24567">
    <property type="entry name" value="CRP FAMILY TRANSCRIPTIONAL REGULATORY PROTEIN"/>
    <property type="match status" value="1"/>
</dbReference>
<dbReference type="SMART" id="SM00419">
    <property type="entry name" value="HTH_CRP"/>
    <property type="match status" value="1"/>
</dbReference>
<dbReference type="InterPro" id="IPR000595">
    <property type="entry name" value="cNMP-bd_dom"/>
</dbReference>
<dbReference type="InterPro" id="IPR050397">
    <property type="entry name" value="Env_Response_Regulators"/>
</dbReference>
<evidence type="ECO:0000259" key="5">
    <source>
        <dbReference type="PROSITE" id="PS51063"/>
    </source>
</evidence>
<dbReference type="PANTHER" id="PTHR24567:SF28">
    <property type="entry name" value="LISTERIOLYSIN REGULATORY PROTEIN"/>
    <property type="match status" value="1"/>
</dbReference>
<dbReference type="SUPFAM" id="SSF46785">
    <property type="entry name" value="Winged helix' DNA-binding domain"/>
    <property type="match status" value="1"/>
</dbReference>
<dbReference type="Gene3D" id="2.60.120.10">
    <property type="entry name" value="Jelly Rolls"/>
    <property type="match status" value="1"/>
</dbReference>
<dbReference type="SUPFAM" id="SSF51206">
    <property type="entry name" value="cAMP-binding domain-like"/>
    <property type="match status" value="1"/>
</dbReference>
<evidence type="ECO:0000313" key="6">
    <source>
        <dbReference type="EMBL" id="MBB6218969.1"/>
    </source>
</evidence>
<evidence type="ECO:0000256" key="2">
    <source>
        <dbReference type="ARBA" id="ARBA00023125"/>
    </source>
</evidence>
<dbReference type="InterPro" id="IPR018335">
    <property type="entry name" value="Tscrpt_reg_HTH_Crp-type_CS"/>
</dbReference>
<proteinExistence type="predicted"/>
<keyword evidence="1" id="KW-0805">Transcription regulation</keyword>
<dbReference type="GO" id="GO:0003677">
    <property type="term" value="F:DNA binding"/>
    <property type="evidence" value="ECO:0007669"/>
    <property type="project" value="UniProtKB-KW"/>
</dbReference>
<dbReference type="CDD" id="cd00038">
    <property type="entry name" value="CAP_ED"/>
    <property type="match status" value="1"/>
</dbReference>
<keyword evidence="3" id="KW-0804">Transcription</keyword>
<name>A0A841L9B9_9FIRM</name>
<protein>
    <submittedName>
        <fullName evidence="6">CRP/FNR family transcriptional regulator</fullName>
    </submittedName>
</protein>
<dbReference type="PROSITE" id="PS50042">
    <property type="entry name" value="CNMP_BINDING_3"/>
    <property type="match status" value="1"/>
</dbReference>
<reference evidence="6 7" key="1">
    <citation type="submission" date="2020-08" db="EMBL/GenBank/DDBJ databases">
        <title>Genomic Encyclopedia of Type Strains, Phase IV (KMG-IV): sequencing the most valuable type-strain genomes for metagenomic binning, comparative biology and taxonomic classification.</title>
        <authorList>
            <person name="Goeker M."/>
        </authorList>
    </citation>
    <scope>NUCLEOTIDE SEQUENCE [LARGE SCALE GENOMIC DNA]</scope>
    <source>
        <strain evidence="6 7">DSM 103526</strain>
    </source>
</reference>